<evidence type="ECO:0000256" key="1">
    <source>
        <dbReference type="SAM" id="MobiDB-lite"/>
    </source>
</evidence>
<protein>
    <submittedName>
        <fullName evidence="2">Uncharacterized protein</fullName>
    </submittedName>
</protein>
<dbReference type="EMBL" id="KB446556">
    <property type="protein sequence ID" value="EME86296.1"/>
    <property type="molecule type" value="Genomic_DNA"/>
</dbReference>
<dbReference type="GeneID" id="19336508"/>
<dbReference type="AlphaFoldDB" id="M3ANY9"/>
<gene>
    <name evidence="2" type="ORF">MYCFIDRAFT_206774</name>
</gene>
<dbReference type="KEGG" id="pfj:MYCFIDRAFT_206774"/>
<organism evidence="2 3">
    <name type="scientific">Pseudocercospora fijiensis (strain CIRAD86)</name>
    <name type="common">Black leaf streak disease fungus</name>
    <name type="synonym">Mycosphaerella fijiensis</name>
    <dbReference type="NCBI Taxonomy" id="383855"/>
    <lineage>
        <taxon>Eukaryota</taxon>
        <taxon>Fungi</taxon>
        <taxon>Dikarya</taxon>
        <taxon>Ascomycota</taxon>
        <taxon>Pezizomycotina</taxon>
        <taxon>Dothideomycetes</taxon>
        <taxon>Dothideomycetidae</taxon>
        <taxon>Mycosphaerellales</taxon>
        <taxon>Mycosphaerellaceae</taxon>
        <taxon>Pseudocercospora</taxon>
    </lineage>
</organism>
<dbReference type="HOGENOM" id="CLU_1294907_0_0_1"/>
<feature type="region of interest" description="Disordered" evidence="1">
    <location>
        <begin position="47"/>
        <end position="104"/>
    </location>
</feature>
<reference evidence="2 3" key="1">
    <citation type="journal article" date="2012" name="PLoS Pathog.">
        <title>Diverse lifestyles and strategies of plant pathogenesis encoded in the genomes of eighteen Dothideomycetes fungi.</title>
        <authorList>
            <person name="Ohm R.A."/>
            <person name="Feau N."/>
            <person name="Henrissat B."/>
            <person name="Schoch C.L."/>
            <person name="Horwitz B.A."/>
            <person name="Barry K.W."/>
            <person name="Condon B.J."/>
            <person name="Copeland A.C."/>
            <person name="Dhillon B."/>
            <person name="Glaser F."/>
            <person name="Hesse C.N."/>
            <person name="Kosti I."/>
            <person name="LaButti K."/>
            <person name="Lindquist E.A."/>
            <person name="Lucas S."/>
            <person name="Salamov A.A."/>
            <person name="Bradshaw R.E."/>
            <person name="Ciuffetti L."/>
            <person name="Hamelin R.C."/>
            <person name="Kema G.H.J."/>
            <person name="Lawrence C."/>
            <person name="Scott J.A."/>
            <person name="Spatafora J.W."/>
            <person name="Turgeon B.G."/>
            <person name="de Wit P.J.G.M."/>
            <person name="Zhong S."/>
            <person name="Goodwin S.B."/>
            <person name="Grigoriev I.V."/>
        </authorList>
    </citation>
    <scope>NUCLEOTIDE SEQUENCE [LARGE SCALE GENOMIC DNA]</scope>
    <source>
        <strain evidence="2 3">CIRAD86</strain>
    </source>
</reference>
<feature type="compositionally biased region" description="Low complexity" evidence="1">
    <location>
        <begin position="85"/>
        <end position="98"/>
    </location>
</feature>
<sequence length="213" mass="23263">MVGVAGCVRSGQGGRSVEVKREPGIFGMPVSCPGLVEPSLAPALQPHAARAGAGAGSPQRVVSPAPDRRAVATSRHQPLSRCNGHHSPVTTHHTVTGLPKRDADAARKRLARALHPKALHTPHIINLLLVISSLLDEETRLLIMPPHIRLPTEIRSIVAAPDQPLNKKSEEYEYRREVVTMPRATMHQFLQSYPCPKLLFLRFNAVQLVLLTL</sequence>
<dbReference type="Proteomes" id="UP000016932">
    <property type="component" value="Unassembled WGS sequence"/>
</dbReference>
<accession>M3ANY9</accession>
<dbReference type="VEuPathDB" id="FungiDB:MYCFIDRAFT_206774"/>
<evidence type="ECO:0000313" key="3">
    <source>
        <dbReference type="Proteomes" id="UP000016932"/>
    </source>
</evidence>
<evidence type="ECO:0000313" key="2">
    <source>
        <dbReference type="EMBL" id="EME86296.1"/>
    </source>
</evidence>
<dbReference type="RefSeq" id="XP_007923624.1">
    <property type="nucleotide sequence ID" value="XM_007925433.1"/>
</dbReference>
<name>M3ANY9_PSEFD</name>
<keyword evidence="3" id="KW-1185">Reference proteome</keyword>
<proteinExistence type="predicted"/>